<name>A0A9P7YRY3_9HELO</name>
<dbReference type="AlphaFoldDB" id="A0A9P7YRY3"/>
<dbReference type="InterPro" id="IPR012341">
    <property type="entry name" value="6hp_glycosidase-like_sf"/>
</dbReference>
<evidence type="ECO:0000313" key="3">
    <source>
        <dbReference type="Proteomes" id="UP000824998"/>
    </source>
</evidence>
<dbReference type="OrthoDB" id="3534988at2759"/>
<organism evidence="2 3">
    <name type="scientific">Amylocarpus encephaloides</name>
    <dbReference type="NCBI Taxonomy" id="45428"/>
    <lineage>
        <taxon>Eukaryota</taxon>
        <taxon>Fungi</taxon>
        <taxon>Dikarya</taxon>
        <taxon>Ascomycota</taxon>
        <taxon>Pezizomycotina</taxon>
        <taxon>Leotiomycetes</taxon>
        <taxon>Helotiales</taxon>
        <taxon>Helotiales incertae sedis</taxon>
        <taxon>Amylocarpus</taxon>
    </lineage>
</organism>
<dbReference type="GO" id="GO:0005975">
    <property type="term" value="P:carbohydrate metabolic process"/>
    <property type="evidence" value="ECO:0007669"/>
    <property type="project" value="InterPro"/>
</dbReference>
<comment type="caution">
    <text evidence="2">The sequence shown here is derived from an EMBL/GenBank/DDBJ whole genome shotgun (WGS) entry which is preliminary data.</text>
</comment>
<dbReference type="Proteomes" id="UP000824998">
    <property type="component" value="Unassembled WGS sequence"/>
</dbReference>
<sequence>MRFDLILATLAWLDLSHAKIDRQNIVSQYNPIRTFSSNSTPLQVGNGDFAFGVDVTGLQTFNPFATLSSWGWHNFSLPVVTGQSSIADFNGLNWWTHGRLVNYNQPNPAIPLISNWLIQNPQRINLGRVGFSFGEASGSILESNLTGKTQTLDLYTGTITSTFKVYGSKVTVKTIADPDSDTVSLQIESDLIAAAKLGLFFDYPYSDVLKFDYPFVGVWNNASLHSTSMQQGGKSWARIQHDIGTTTYYTHVNWTGQALINGPLPNSHRYLLQQNTLGTSTWDITINFSPSPLAPLSKDSKSIVQSSKRWWESYWKTGAFISLPSSIPAAKELQRRIITSQYLLAVNCAGKDPPQESGLVNNGWYGKFHMEMVVWHLGHWVRWGKSSLMSRSIPGVYQRFLSSSLARARDQGYKGAKWGKMSDSTGRSAPGEINSLLIWQQVHPMYFAEMLYREGTSRSTLMRWDEILTRTAEYMVSYAWWNSSTGVFDLGPPMYPVSENTNPNSTINPAFELAYWRFGLGVASLWKTRQGLPVPEAWTHVLKNLAPLPVINGTYPIYEGLDSMWKDPVTVTDHPAMLGISGLLPPSRHVNLTILADTAKRVGEVWNFKNLFGWDFPMLAMNAVRLGWRQKAVDYLLDQNFAFDDAGYPIGGPRVPTPYFPGSGGLLLAIAMIEGGWEGDEGGKWPEGWRVESEGFGVGM</sequence>
<dbReference type="SUPFAM" id="SSF48208">
    <property type="entry name" value="Six-hairpin glycosidases"/>
    <property type="match status" value="1"/>
</dbReference>
<dbReference type="InterPro" id="IPR008928">
    <property type="entry name" value="6-hairpin_glycosidase_sf"/>
</dbReference>
<dbReference type="GO" id="GO:0016798">
    <property type="term" value="F:hydrolase activity, acting on glycosyl bonds"/>
    <property type="evidence" value="ECO:0007669"/>
    <property type="project" value="UniProtKB-KW"/>
</dbReference>
<proteinExistence type="predicted"/>
<keyword evidence="2" id="KW-0378">Hydrolase</keyword>
<keyword evidence="2" id="KW-0326">Glycosidase</keyword>
<evidence type="ECO:0000313" key="2">
    <source>
        <dbReference type="EMBL" id="KAG9238626.1"/>
    </source>
</evidence>
<accession>A0A9P7YRY3</accession>
<keyword evidence="1" id="KW-0732">Signal</keyword>
<keyword evidence="3" id="KW-1185">Reference proteome</keyword>
<protein>
    <submittedName>
        <fullName evidence="2">Six-hairpin glycosidase-like protein</fullName>
    </submittedName>
</protein>
<evidence type="ECO:0000256" key="1">
    <source>
        <dbReference type="SAM" id="SignalP"/>
    </source>
</evidence>
<feature type="signal peptide" evidence="1">
    <location>
        <begin position="1"/>
        <end position="18"/>
    </location>
</feature>
<gene>
    <name evidence="2" type="ORF">BJ875DRAFT_510346</name>
</gene>
<feature type="chain" id="PRO_5040464942" evidence="1">
    <location>
        <begin position="19"/>
        <end position="700"/>
    </location>
</feature>
<dbReference type="Gene3D" id="1.50.10.10">
    <property type="match status" value="1"/>
</dbReference>
<dbReference type="EMBL" id="MU251367">
    <property type="protein sequence ID" value="KAG9238626.1"/>
    <property type="molecule type" value="Genomic_DNA"/>
</dbReference>
<reference evidence="2" key="1">
    <citation type="journal article" date="2021" name="IMA Fungus">
        <title>Genomic characterization of three marine fungi, including Emericellopsis atlantica sp. nov. with signatures of a generalist lifestyle and marine biomass degradation.</title>
        <authorList>
            <person name="Hagestad O.C."/>
            <person name="Hou L."/>
            <person name="Andersen J.H."/>
            <person name="Hansen E.H."/>
            <person name="Altermark B."/>
            <person name="Li C."/>
            <person name="Kuhnert E."/>
            <person name="Cox R.J."/>
            <person name="Crous P.W."/>
            <person name="Spatafora J.W."/>
            <person name="Lail K."/>
            <person name="Amirebrahimi M."/>
            <person name="Lipzen A."/>
            <person name="Pangilinan J."/>
            <person name="Andreopoulos W."/>
            <person name="Hayes R.D."/>
            <person name="Ng V."/>
            <person name="Grigoriev I.V."/>
            <person name="Jackson S.A."/>
            <person name="Sutton T.D.S."/>
            <person name="Dobson A.D.W."/>
            <person name="Rama T."/>
        </authorList>
    </citation>
    <scope>NUCLEOTIDE SEQUENCE</scope>
    <source>
        <strain evidence="2">TRa018bII</strain>
    </source>
</reference>